<reference evidence="1" key="3">
    <citation type="submission" date="2021-05" db="UniProtKB">
        <authorList>
            <consortium name="EnsemblPlants"/>
        </authorList>
    </citation>
    <scope>IDENTIFICATION</scope>
    <source>
        <strain evidence="1">cv. B73</strain>
    </source>
</reference>
<organism evidence="1 2">
    <name type="scientific">Zea mays</name>
    <name type="common">Maize</name>
    <dbReference type="NCBI Taxonomy" id="4577"/>
    <lineage>
        <taxon>Eukaryota</taxon>
        <taxon>Viridiplantae</taxon>
        <taxon>Streptophyta</taxon>
        <taxon>Embryophyta</taxon>
        <taxon>Tracheophyta</taxon>
        <taxon>Spermatophyta</taxon>
        <taxon>Magnoliopsida</taxon>
        <taxon>Liliopsida</taxon>
        <taxon>Poales</taxon>
        <taxon>Poaceae</taxon>
        <taxon>PACMAD clade</taxon>
        <taxon>Panicoideae</taxon>
        <taxon>Andropogonodae</taxon>
        <taxon>Andropogoneae</taxon>
        <taxon>Tripsacinae</taxon>
        <taxon>Zea</taxon>
    </lineage>
</organism>
<dbReference type="AlphaFoldDB" id="A0A804UCW7"/>
<dbReference type="InParanoid" id="A0A804UCW7"/>
<dbReference type="Gramene" id="Zm00001eb303890_T001">
    <property type="protein sequence ID" value="Zm00001eb303890_P001"/>
    <property type="gene ID" value="Zm00001eb303890"/>
</dbReference>
<dbReference type="EnsemblPlants" id="Zm00001eb303890_T001">
    <property type="protein sequence ID" value="Zm00001eb303890_P001"/>
    <property type="gene ID" value="Zm00001eb303890"/>
</dbReference>
<reference evidence="2" key="1">
    <citation type="submission" date="2015-12" db="EMBL/GenBank/DDBJ databases">
        <title>Update maize B73 reference genome by single molecule sequencing technologies.</title>
        <authorList>
            <consortium name="Maize Genome Sequencing Project"/>
            <person name="Ware D."/>
        </authorList>
    </citation>
    <scope>NUCLEOTIDE SEQUENCE [LARGE SCALE GENOMIC DNA]</scope>
    <source>
        <strain evidence="2">cv. B73</strain>
    </source>
</reference>
<proteinExistence type="predicted"/>
<accession>A0A804UCW7</accession>
<keyword evidence="2" id="KW-1185">Reference proteome</keyword>
<name>A0A804UCW7_MAIZE</name>
<evidence type="ECO:0000313" key="2">
    <source>
        <dbReference type="Proteomes" id="UP000007305"/>
    </source>
</evidence>
<protein>
    <submittedName>
        <fullName evidence="1">Uncharacterized protein</fullName>
    </submittedName>
</protein>
<sequence>MSTYINVHAIIRNRCAICICLVISARPCSVLWARTRGCIYWRWRRGGTGPCSFRLARRRQSRRSSTCLAWRQRPERHCSGGGGPPAGRSRC</sequence>
<dbReference type="Proteomes" id="UP000007305">
    <property type="component" value="Chromosome 7"/>
</dbReference>
<evidence type="ECO:0000313" key="1">
    <source>
        <dbReference type="EnsemblPlants" id="Zm00001eb303890_P001"/>
    </source>
</evidence>
<reference evidence="1" key="2">
    <citation type="submission" date="2019-07" db="EMBL/GenBank/DDBJ databases">
        <authorList>
            <person name="Seetharam A."/>
            <person name="Woodhouse M."/>
            <person name="Cannon E."/>
        </authorList>
    </citation>
    <scope>NUCLEOTIDE SEQUENCE [LARGE SCALE GENOMIC DNA]</scope>
    <source>
        <strain evidence="1">cv. B73</strain>
    </source>
</reference>